<feature type="transmembrane region" description="Helical" evidence="8">
    <location>
        <begin position="666"/>
        <end position="692"/>
    </location>
</feature>
<dbReference type="Proteomes" id="UP000747542">
    <property type="component" value="Unassembled WGS sequence"/>
</dbReference>
<feature type="compositionally biased region" description="Polar residues" evidence="7">
    <location>
        <begin position="239"/>
        <end position="251"/>
    </location>
</feature>
<dbReference type="PANTHER" id="PTHR46953">
    <property type="entry name" value="G-PROTEIN COUPLED RECEPTOR MTH-LIKE 1-RELATED"/>
    <property type="match status" value="1"/>
</dbReference>
<dbReference type="GO" id="GO:0016020">
    <property type="term" value="C:membrane"/>
    <property type="evidence" value="ECO:0007669"/>
    <property type="project" value="UniProtKB-SubCell"/>
</dbReference>
<feature type="transmembrane region" description="Helical" evidence="8">
    <location>
        <begin position="722"/>
        <end position="742"/>
    </location>
</feature>
<feature type="signal peptide" evidence="9">
    <location>
        <begin position="1"/>
        <end position="22"/>
    </location>
</feature>
<feature type="compositionally biased region" description="Low complexity" evidence="7">
    <location>
        <begin position="214"/>
        <end position="238"/>
    </location>
</feature>
<evidence type="ECO:0000256" key="9">
    <source>
        <dbReference type="SAM" id="SignalP"/>
    </source>
</evidence>
<feature type="transmembrane region" description="Helical" evidence="8">
    <location>
        <begin position="614"/>
        <end position="638"/>
    </location>
</feature>
<dbReference type="Pfam" id="PF00002">
    <property type="entry name" value="7tm_2"/>
    <property type="match status" value="1"/>
</dbReference>
<dbReference type="InterPro" id="IPR052808">
    <property type="entry name" value="GPCR_Mth-like"/>
</dbReference>
<keyword evidence="5 8" id="KW-1133">Transmembrane helix</keyword>
<dbReference type="InterPro" id="IPR023311">
    <property type="entry name" value="Methusela_ecto_dom_2"/>
</dbReference>
<feature type="compositionally biased region" description="Low complexity" evidence="7">
    <location>
        <begin position="37"/>
        <end position="59"/>
    </location>
</feature>
<keyword evidence="12" id="KW-1185">Reference proteome</keyword>
<name>A0A8J5NDJ8_HOMAM</name>
<dbReference type="InterPro" id="IPR000832">
    <property type="entry name" value="GPCR_2_secretin-like"/>
</dbReference>
<reference evidence="11" key="1">
    <citation type="journal article" date="2021" name="Sci. Adv.">
        <title>The American lobster genome reveals insights on longevity, neural, and immune adaptations.</title>
        <authorList>
            <person name="Polinski J.M."/>
            <person name="Zimin A.V."/>
            <person name="Clark K.F."/>
            <person name="Kohn A.B."/>
            <person name="Sadowski N."/>
            <person name="Timp W."/>
            <person name="Ptitsyn A."/>
            <person name="Khanna P."/>
            <person name="Romanova D.Y."/>
            <person name="Williams P."/>
            <person name="Greenwood S.J."/>
            <person name="Moroz L.L."/>
            <person name="Walt D.R."/>
            <person name="Bodnar A.G."/>
        </authorList>
    </citation>
    <scope>NUCLEOTIDE SEQUENCE</scope>
    <source>
        <strain evidence="11">GMGI-L3</strain>
    </source>
</reference>
<dbReference type="GO" id="GO:0004930">
    <property type="term" value="F:G protein-coupled receptor activity"/>
    <property type="evidence" value="ECO:0007669"/>
    <property type="project" value="InterPro"/>
</dbReference>
<evidence type="ECO:0000256" key="8">
    <source>
        <dbReference type="SAM" id="Phobius"/>
    </source>
</evidence>
<dbReference type="CDD" id="cd15039">
    <property type="entry name" value="7tmB3_Methuselah-like"/>
    <property type="match status" value="1"/>
</dbReference>
<keyword evidence="3 8" id="KW-0812">Transmembrane</keyword>
<dbReference type="EMBL" id="JAHLQT010000697">
    <property type="protein sequence ID" value="KAG7177985.1"/>
    <property type="molecule type" value="Genomic_DNA"/>
</dbReference>
<protein>
    <submittedName>
        <fullName evidence="11">G-protein coupled receptor Mth-like 1-like 1</fullName>
    </submittedName>
</protein>
<organism evidence="11 12">
    <name type="scientific">Homarus americanus</name>
    <name type="common">American lobster</name>
    <dbReference type="NCBI Taxonomy" id="6706"/>
    <lineage>
        <taxon>Eukaryota</taxon>
        <taxon>Metazoa</taxon>
        <taxon>Ecdysozoa</taxon>
        <taxon>Arthropoda</taxon>
        <taxon>Crustacea</taxon>
        <taxon>Multicrustacea</taxon>
        <taxon>Malacostraca</taxon>
        <taxon>Eumalacostraca</taxon>
        <taxon>Eucarida</taxon>
        <taxon>Decapoda</taxon>
        <taxon>Pleocyemata</taxon>
        <taxon>Astacidea</taxon>
        <taxon>Nephropoidea</taxon>
        <taxon>Nephropidae</taxon>
        <taxon>Homarus</taxon>
    </lineage>
</organism>
<dbReference type="GO" id="GO:0007166">
    <property type="term" value="P:cell surface receptor signaling pathway"/>
    <property type="evidence" value="ECO:0007669"/>
    <property type="project" value="InterPro"/>
</dbReference>
<dbReference type="Gene3D" id="1.20.1070.10">
    <property type="entry name" value="Rhodopsin 7-helix transmembrane proteins"/>
    <property type="match status" value="1"/>
</dbReference>
<gene>
    <name evidence="11" type="primary">mthl1-L1</name>
    <name evidence="11" type="ORF">Hamer_G003729</name>
</gene>
<comment type="similarity">
    <text evidence="2">Belongs to the G-protein coupled receptor 2 family. Mth subfamily.</text>
</comment>
<dbReference type="Gene3D" id="2.170.180.11">
    <property type="entry name" value="Methuselah ectodomain, domain 2"/>
    <property type="match status" value="1"/>
</dbReference>
<feature type="region of interest" description="Disordered" evidence="7">
    <location>
        <begin position="211"/>
        <end position="273"/>
    </location>
</feature>
<evidence type="ECO:0000256" key="2">
    <source>
        <dbReference type="ARBA" id="ARBA00008979"/>
    </source>
</evidence>
<evidence type="ECO:0000313" key="11">
    <source>
        <dbReference type="EMBL" id="KAG7177985.1"/>
    </source>
</evidence>
<keyword evidence="4 9" id="KW-0732">Signal</keyword>
<feature type="transmembrane region" description="Helical" evidence="8">
    <location>
        <begin position="748"/>
        <end position="768"/>
    </location>
</feature>
<proteinExistence type="inferred from homology"/>
<comment type="subcellular location">
    <subcellularLocation>
        <location evidence="1">Membrane</location>
        <topology evidence="1">Multi-pass membrane protein</topology>
    </subcellularLocation>
</comment>
<feature type="compositionally biased region" description="Polar residues" evidence="7">
    <location>
        <begin position="264"/>
        <end position="273"/>
    </location>
</feature>
<feature type="domain" description="G-protein coupled receptors family 2 profile 2" evidence="10">
    <location>
        <begin position="504"/>
        <end position="771"/>
    </location>
</feature>
<comment type="caution">
    <text evidence="11">The sequence shown here is derived from an EMBL/GenBank/DDBJ whole genome shotgun (WGS) entry which is preliminary data.</text>
</comment>
<keyword evidence="11" id="KW-0675">Receptor</keyword>
<evidence type="ECO:0000256" key="3">
    <source>
        <dbReference type="ARBA" id="ARBA00022692"/>
    </source>
</evidence>
<feature type="region of interest" description="Disordered" evidence="7">
    <location>
        <begin position="25"/>
        <end position="59"/>
    </location>
</feature>
<evidence type="ECO:0000256" key="1">
    <source>
        <dbReference type="ARBA" id="ARBA00004141"/>
    </source>
</evidence>
<evidence type="ECO:0000256" key="4">
    <source>
        <dbReference type="ARBA" id="ARBA00022729"/>
    </source>
</evidence>
<feature type="chain" id="PRO_5035223618" evidence="9">
    <location>
        <begin position="23"/>
        <end position="994"/>
    </location>
</feature>
<dbReference type="PROSITE" id="PS50261">
    <property type="entry name" value="G_PROTEIN_RECEP_F2_4"/>
    <property type="match status" value="1"/>
</dbReference>
<keyword evidence="6 8" id="KW-0472">Membrane</keyword>
<evidence type="ECO:0000259" key="10">
    <source>
        <dbReference type="PROSITE" id="PS50261"/>
    </source>
</evidence>
<evidence type="ECO:0000256" key="6">
    <source>
        <dbReference type="ARBA" id="ARBA00023136"/>
    </source>
</evidence>
<sequence length="994" mass="111745">MTGRWWTWLVAAILTLPRPAPAYKPLSTPFSLPPRTHTPFPKSTTTPTPSFSTPEASFTSYRDDDVNYREYEFDTSSEATAGGDAGASVGSTFHPKEIDGQEVLVYRGTGRNDPGMNFSWDSFRTTKVNIIRVPNAAEDIKLSVTQVDLKPEEEEDENDLEFTDKLKDYHGEDHQEFENKTQENTTSAHNIISGAPTTPDVSQTIHLLTEGPVTDSSQVSDPSSSSSLVTTSHAATSTGSQTVWSPESTTPELPKPRIPLCHPQSRNKTSVLTHPRQSSAAYLPLATGRCSEPQLQAVVYGITVNITCESESIMKLTFTNNRKIVYTGNQLYFSWDHVTVKNFCVESSSGNSSDLWAVFCYTRPSVTVTERCTGAACFKKCCPEGHVLYNGLCVCHEASSPISETIHELLGENNQSSRDENTQRQVQFGLPHCPNPEVITAHNVSVSTSDVRFLANNSLIMMDPNPDLDYCVDEYLEEEDEEERGRSQFTRTLVMVCESQPPQQQSTWTVRKTPLYSATLLCHLCVAPLRDLHGLCLAAYVAALLVADATLFLTQAFSQYLPPSACVSVAVILHVAFLSTFFWLNVICYDVWKYVGLTMQAVPLYRSPDDFRRFFAYAVYAWGSPLVIGGVAVVIHSLPQHIDWLLKPDFVHNRCWFREGKEILAYFYGPMGILCLANTLFISHTCLLLYCADRKCDCIFGRCRSPDHTLYRTHMAEFWQRFTLFALMVVCWVMEVVSWMVGPADSELWALTDTLNTFQGVFIFMTFLRSNKKRRLVQETLARWSGSIGRRTPPRLSSSVTPSRVLHRLRNSTFLAPFVRWCSRLSSRTSHLTSKQVLDNIIFKGKMQTSQGFNKEIDEDDSTDMESDARRSVCGEEHINKSFSPIWTLPHWKSPWSNTYFPNVLSTVDHSRSNVQREELVCENFTDSVSVYSTNEQELGIPNTALDQVPTFANWSLLRHKTGSLTLAAGDEPQTAGNEVVCHGLTRKESFRKK</sequence>
<evidence type="ECO:0000256" key="7">
    <source>
        <dbReference type="SAM" id="MobiDB-lite"/>
    </source>
</evidence>
<evidence type="ECO:0000313" key="12">
    <source>
        <dbReference type="Proteomes" id="UP000747542"/>
    </source>
</evidence>
<dbReference type="PANTHER" id="PTHR46953:SF1">
    <property type="entry name" value="G-PROTEIN COUPLED RECEPTOR MTH-LIKE 1-RELATED"/>
    <property type="match status" value="1"/>
</dbReference>
<dbReference type="InterPro" id="IPR017981">
    <property type="entry name" value="GPCR_2-like_7TM"/>
</dbReference>
<dbReference type="AlphaFoldDB" id="A0A8J5NDJ8"/>
<evidence type="ECO:0000256" key="5">
    <source>
        <dbReference type="ARBA" id="ARBA00022989"/>
    </source>
</evidence>
<accession>A0A8J5NDJ8</accession>
<feature type="transmembrane region" description="Helical" evidence="8">
    <location>
        <begin position="565"/>
        <end position="585"/>
    </location>
</feature>